<comment type="function">
    <text evidence="11">Mediates the reversible addition of palmitate to target proteins, thereby regulating their membrane association and biological function.</text>
</comment>
<evidence type="ECO:0000256" key="13">
    <source>
        <dbReference type="SAM" id="MobiDB-lite"/>
    </source>
</evidence>
<comment type="catalytic activity">
    <reaction evidence="10 11 12">
        <text>L-cysteinyl-[protein] + hexadecanoyl-CoA = S-hexadecanoyl-L-cysteinyl-[protein] + CoA</text>
        <dbReference type="Rhea" id="RHEA:36683"/>
        <dbReference type="Rhea" id="RHEA-COMP:10131"/>
        <dbReference type="Rhea" id="RHEA-COMP:11032"/>
        <dbReference type="ChEBI" id="CHEBI:29950"/>
        <dbReference type="ChEBI" id="CHEBI:57287"/>
        <dbReference type="ChEBI" id="CHEBI:57379"/>
        <dbReference type="ChEBI" id="CHEBI:74151"/>
        <dbReference type="EC" id="2.3.1.225"/>
    </reaction>
</comment>
<dbReference type="HAMAP" id="MF_03199">
    <property type="entry name" value="DHHC_PAT_PFA4"/>
    <property type="match status" value="1"/>
</dbReference>
<dbReference type="OrthoDB" id="331948at2759"/>
<comment type="caution">
    <text evidence="11">Lacks conserved residue(s) required for the propagation of feature annotation.</text>
</comment>
<feature type="transmembrane region" description="Helical" evidence="11 12">
    <location>
        <begin position="180"/>
        <end position="199"/>
    </location>
</feature>
<evidence type="ECO:0000256" key="8">
    <source>
        <dbReference type="ARBA" id="ARBA00023288"/>
    </source>
</evidence>
<gene>
    <name evidence="11" type="primary">PFA4</name>
    <name evidence="15" type="ORF">SBOR_8273</name>
</gene>
<evidence type="ECO:0000256" key="10">
    <source>
        <dbReference type="ARBA" id="ARBA00048048"/>
    </source>
</evidence>
<comment type="subcellular location">
    <subcellularLocation>
        <location evidence="11">Endoplasmic reticulum membrane</location>
        <topology evidence="11">Multi-pass membrane protein</topology>
    </subcellularLocation>
    <subcellularLocation>
        <location evidence="1">Membrane</location>
        <topology evidence="1">Multi-pass membrane protein</topology>
    </subcellularLocation>
</comment>
<dbReference type="InterPro" id="IPR001594">
    <property type="entry name" value="Palmitoyltrfase_DHHC"/>
</dbReference>
<organism evidence="15 16">
    <name type="scientific">Sclerotinia borealis (strain F-4128)</name>
    <dbReference type="NCBI Taxonomy" id="1432307"/>
    <lineage>
        <taxon>Eukaryota</taxon>
        <taxon>Fungi</taxon>
        <taxon>Dikarya</taxon>
        <taxon>Ascomycota</taxon>
        <taxon>Pezizomycotina</taxon>
        <taxon>Leotiomycetes</taxon>
        <taxon>Helotiales</taxon>
        <taxon>Sclerotiniaceae</taxon>
        <taxon>Sclerotinia</taxon>
    </lineage>
</organism>
<feature type="compositionally biased region" description="Acidic residues" evidence="13">
    <location>
        <begin position="406"/>
        <end position="430"/>
    </location>
</feature>
<accession>W9C3L6</accession>
<dbReference type="GO" id="GO:0019706">
    <property type="term" value="F:protein-cysteine S-palmitoyltransferase activity"/>
    <property type="evidence" value="ECO:0007669"/>
    <property type="project" value="UniProtKB-UniRule"/>
</dbReference>
<proteinExistence type="inferred from homology"/>
<keyword evidence="6 11" id="KW-0472">Membrane</keyword>
<keyword evidence="2 11" id="KW-0808">Transferase</keyword>
<comment type="similarity">
    <text evidence="11">Belongs to the DHHC palmitoyltransferase family. PFA4 subfamily.</text>
</comment>
<evidence type="ECO:0000256" key="9">
    <source>
        <dbReference type="ARBA" id="ARBA00023315"/>
    </source>
</evidence>
<name>W9C3L6_SCLBF</name>
<evidence type="ECO:0000256" key="3">
    <source>
        <dbReference type="ARBA" id="ARBA00022692"/>
    </source>
</evidence>
<evidence type="ECO:0000259" key="14">
    <source>
        <dbReference type="Pfam" id="PF01529"/>
    </source>
</evidence>
<keyword evidence="16" id="KW-1185">Reference proteome</keyword>
<evidence type="ECO:0000256" key="1">
    <source>
        <dbReference type="ARBA" id="ARBA00004141"/>
    </source>
</evidence>
<dbReference type="EMBL" id="AYSA01000513">
    <property type="protein sequence ID" value="ESZ91332.1"/>
    <property type="molecule type" value="Genomic_DNA"/>
</dbReference>
<dbReference type="STRING" id="1432307.W9C3L6"/>
<evidence type="ECO:0000256" key="4">
    <source>
        <dbReference type="ARBA" id="ARBA00022824"/>
    </source>
</evidence>
<evidence type="ECO:0000313" key="16">
    <source>
        <dbReference type="Proteomes" id="UP000019487"/>
    </source>
</evidence>
<dbReference type="PANTHER" id="PTHR22883:SF476">
    <property type="entry name" value="PALMITOYLTRANSFERASE PFA4"/>
    <property type="match status" value="1"/>
</dbReference>
<dbReference type="GO" id="GO:0005794">
    <property type="term" value="C:Golgi apparatus"/>
    <property type="evidence" value="ECO:0007669"/>
    <property type="project" value="TreeGrafter"/>
</dbReference>
<dbReference type="InterPro" id="IPR039859">
    <property type="entry name" value="PFA4/ZDH16/20/ERF2-like"/>
</dbReference>
<feature type="transmembrane region" description="Helical" evidence="11 12">
    <location>
        <begin position="219"/>
        <end position="241"/>
    </location>
</feature>
<feature type="transmembrane region" description="Helical" evidence="11 12">
    <location>
        <begin position="41"/>
        <end position="65"/>
    </location>
</feature>
<evidence type="ECO:0000256" key="11">
    <source>
        <dbReference type="HAMAP-Rule" id="MF_03199"/>
    </source>
</evidence>
<dbReference type="GO" id="GO:0005789">
    <property type="term" value="C:endoplasmic reticulum membrane"/>
    <property type="evidence" value="ECO:0007669"/>
    <property type="project" value="UniProtKB-SubCell"/>
</dbReference>
<evidence type="ECO:0000256" key="12">
    <source>
        <dbReference type="RuleBase" id="RU079119"/>
    </source>
</evidence>
<dbReference type="PANTHER" id="PTHR22883">
    <property type="entry name" value="ZINC FINGER DHHC DOMAIN CONTAINING PROTEIN"/>
    <property type="match status" value="1"/>
</dbReference>
<protein>
    <recommendedName>
        <fullName evidence="11">Palmitoyltransferase PFA4</fullName>
        <ecNumber evidence="11">2.3.1.225</ecNumber>
    </recommendedName>
    <alternativeName>
        <fullName evidence="11">Protein S-acyltransferase</fullName>
        <shortName evidence="11">PAT</shortName>
    </alternativeName>
    <alternativeName>
        <fullName evidence="11">Protein fatty acyltransferase 4</fullName>
    </alternativeName>
</protein>
<feature type="region of interest" description="Disordered" evidence="13">
    <location>
        <begin position="336"/>
        <end position="355"/>
    </location>
</feature>
<dbReference type="InterPro" id="IPR033682">
    <property type="entry name" value="PFA4"/>
</dbReference>
<feature type="compositionally biased region" description="Basic and acidic residues" evidence="13">
    <location>
        <begin position="336"/>
        <end position="352"/>
    </location>
</feature>
<dbReference type="Proteomes" id="UP000019487">
    <property type="component" value="Unassembled WGS sequence"/>
</dbReference>
<evidence type="ECO:0000313" key="15">
    <source>
        <dbReference type="EMBL" id="ESZ91332.1"/>
    </source>
</evidence>
<feature type="active site" description="S-palmitoyl cysteine intermediate" evidence="11">
    <location>
        <position position="162"/>
    </location>
</feature>
<keyword evidence="3 11" id="KW-0812">Transmembrane</keyword>
<comment type="domain">
    <text evidence="11 12">The DHHC domain is required for palmitoyltransferase activity.</text>
</comment>
<evidence type="ECO:0000256" key="5">
    <source>
        <dbReference type="ARBA" id="ARBA00022989"/>
    </source>
</evidence>
<feature type="compositionally biased region" description="Acidic residues" evidence="13">
    <location>
        <begin position="445"/>
        <end position="456"/>
    </location>
</feature>
<evidence type="ECO:0000256" key="2">
    <source>
        <dbReference type="ARBA" id="ARBA00022679"/>
    </source>
</evidence>
<keyword evidence="4 11" id="KW-0256">Endoplasmic reticulum</keyword>
<dbReference type="AlphaFoldDB" id="W9C3L6"/>
<feature type="domain" description="Palmitoyltransferase DHHC" evidence="14">
    <location>
        <begin position="132"/>
        <end position="258"/>
    </location>
</feature>
<feature type="region of interest" description="Disordered" evidence="13">
    <location>
        <begin position="394"/>
        <end position="456"/>
    </location>
</feature>
<keyword evidence="8 11" id="KW-0449">Lipoprotein</keyword>
<comment type="caution">
    <text evidence="15">The sequence shown here is derived from an EMBL/GenBank/DDBJ whole genome shotgun (WGS) entry which is preliminary data.</text>
</comment>
<reference evidence="15 16" key="1">
    <citation type="journal article" date="2014" name="Genome Announc.">
        <title>Draft genome sequence of Sclerotinia borealis, a psychrophilic plant pathogenic fungus.</title>
        <authorList>
            <person name="Mardanov A.V."/>
            <person name="Beletsky A.V."/>
            <person name="Kadnikov V.V."/>
            <person name="Ignatov A.N."/>
            <person name="Ravin N.V."/>
        </authorList>
    </citation>
    <scope>NUCLEOTIDE SEQUENCE [LARGE SCALE GENOMIC DNA]</scope>
    <source>
        <strain evidence="16">F-4157</strain>
    </source>
</reference>
<evidence type="ECO:0000256" key="7">
    <source>
        <dbReference type="ARBA" id="ARBA00023139"/>
    </source>
</evidence>
<dbReference type="PROSITE" id="PS50216">
    <property type="entry name" value="DHHC"/>
    <property type="match status" value="1"/>
</dbReference>
<dbReference type="Pfam" id="PF01529">
    <property type="entry name" value="DHHC"/>
    <property type="match status" value="1"/>
</dbReference>
<evidence type="ECO:0000256" key="6">
    <source>
        <dbReference type="ARBA" id="ARBA00023136"/>
    </source>
</evidence>
<keyword evidence="7 11" id="KW-0564">Palmitate</keyword>
<dbReference type="EC" id="2.3.1.225" evidence="11"/>
<dbReference type="HOGENOM" id="CLU_027721_8_1_1"/>
<dbReference type="GO" id="GO:0006612">
    <property type="term" value="P:protein targeting to membrane"/>
    <property type="evidence" value="ECO:0007669"/>
    <property type="project" value="TreeGrafter"/>
</dbReference>
<sequence>MPLVLRILAARDPLASRLDPSHFFGFWYNIRVRGGCRKAVYLAQAFCYFHMLFLTYGSQILFYYLEPGPLSRREAVILNASAWAMLWCYYRTCHVDPGREGWVDGVKIDGIEEKRVEGEGEGVEGMEWTNVRWCKKCDAVKPPRAHHCKKCKRCIPKMDHHCPWTNNCVSHTTFPHFIRFLLYAVLSITILSTYLYTRISYVVSESTLPSYLGPSTTSLTFLFIIFCSTGLSLFAMSLLFIRTAYSLATNIYMIEAWEIERHDAIIDRSKTRNMRGYVYANGGRKVRVDKVEFPFDIGIWENIVQGMGTANVLMWFLPLAGGPSVESAGKWEENGFNDKEGMWPPPDPDKLGRRAGCSGVETYKLDEKVYGTVDEEREAFKKRQEVDLKRWKKDDTSTVGNGGDGYYEEENEDEDEEYVSEYEEGLDGEEGWTNSEGDRLRDYGVDEEAENVDEDDIPLGELIRRRKARNFQSD</sequence>
<keyword evidence="9 11" id="KW-0012">Acyltransferase</keyword>
<keyword evidence="5 11" id="KW-1133">Transmembrane helix</keyword>